<dbReference type="PANTHER" id="PTHR43591:SF24">
    <property type="entry name" value="2-METHOXY-6-POLYPRENYL-1,4-BENZOQUINOL METHYLASE, MITOCHONDRIAL"/>
    <property type="match status" value="1"/>
</dbReference>
<dbReference type="Pfam" id="PF08241">
    <property type="entry name" value="Methyltransf_11"/>
    <property type="match status" value="1"/>
</dbReference>
<accession>A0A742UJ38</accession>
<reference evidence="2" key="2">
    <citation type="submission" date="2020-02" db="EMBL/GenBank/DDBJ databases">
        <authorList>
            <consortium name="NCBI Pathogen Detection Project"/>
        </authorList>
    </citation>
    <scope>NUCLEOTIDE SEQUENCE</scope>
    <source>
        <strain evidence="2">MA.03-3818</strain>
    </source>
</reference>
<dbReference type="InterPro" id="IPR029063">
    <property type="entry name" value="SAM-dependent_MTases_sf"/>
</dbReference>
<sequence>MMDKTSFKDFEYNGWQSVASFYQKAWVSVTNMFGEEIINKLNLRHKIILDVATGTGNMIPLLHAKNPHDIKAIDISENMINIARKKYPLIDFYVADITNLPFNDNSFDLVISNFGVQHFYNIEQSFSEISRVLKPDGIFSFTIWAPDNLNLAGYVLNKAIADCKISSQNLPAGPDYHIFNSDNLLKKLVFHCNFDKQNIKRTLVQKIWELNDIDDLFNSEKIGSVRSGALLKSLDKDNSEKLKLTMRHIILENKWTKLPMAAYIINVRKRK</sequence>
<dbReference type="Gene3D" id="3.40.50.150">
    <property type="entry name" value="Vaccinia Virus protein VP39"/>
    <property type="match status" value="1"/>
</dbReference>
<evidence type="ECO:0000313" key="2">
    <source>
        <dbReference type="EMBL" id="HAF1616323.1"/>
    </source>
</evidence>
<proteinExistence type="predicted"/>
<organism evidence="2">
    <name type="scientific">Salmonella enterica</name>
    <name type="common">Salmonella choleraesuis</name>
    <dbReference type="NCBI Taxonomy" id="28901"/>
    <lineage>
        <taxon>Bacteria</taxon>
        <taxon>Pseudomonadati</taxon>
        <taxon>Pseudomonadota</taxon>
        <taxon>Gammaproteobacteria</taxon>
        <taxon>Enterobacterales</taxon>
        <taxon>Enterobacteriaceae</taxon>
        <taxon>Salmonella</taxon>
    </lineage>
</organism>
<dbReference type="PANTHER" id="PTHR43591">
    <property type="entry name" value="METHYLTRANSFERASE"/>
    <property type="match status" value="1"/>
</dbReference>
<dbReference type="GO" id="GO:0032259">
    <property type="term" value="P:methylation"/>
    <property type="evidence" value="ECO:0007669"/>
    <property type="project" value="UniProtKB-KW"/>
</dbReference>
<dbReference type="CDD" id="cd02440">
    <property type="entry name" value="AdoMet_MTases"/>
    <property type="match status" value="1"/>
</dbReference>
<name>A0A742UJ38_SALER</name>
<dbReference type="GO" id="GO:0008757">
    <property type="term" value="F:S-adenosylmethionine-dependent methyltransferase activity"/>
    <property type="evidence" value="ECO:0007669"/>
    <property type="project" value="InterPro"/>
</dbReference>
<dbReference type="SUPFAM" id="SSF53335">
    <property type="entry name" value="S-adenosyl-L-methionine-dependent methyltransferases"/>
    <property type="match status" value="1"/>
</dbReference>
<dbReference type="EMBL" id="DAAUKO010000028">
    <property type="protein sequence ID" value="HAF1616323.1"/>
    <property type="molecule type" value="Genomic_DNA"/>
</dbReference>
<dbReference type="InterPro" id="IPR013216">
    <property type="entry name" value="Methyltransf_11"/>
</dbReference>
<comment type="caution">
    <text evidence="2">The sequence shown here is derived from an EMBL/GenBank/DDBJ whole genome shotgun (WGS) entry which is preliminary data.</text>
</comment>
<feature type="domain" description="Methyltransferase type 11" evidence="1">
    <location>
        <begin position="49"/>
        <end position="141"/>
    </location>
</feature>
<reference evidence="2" key="1">
    <citation type="journal article" date="2018" name="Genome Biol.">
        <title>SKESA: strategic k-mer extension for scrupulous assemblies.</title>
        <authorList>
            <person name="Souvorov A."/>
            <person name="Agarwala R."/>
            <person name="Lipman D.J."/>
        </authorList>
    </citation>
    <scope>NUCLEOTIDE SEQUENCE</scope>
    <source>
        <strain evidence="2">MA.03-3818</strain>
    </source>
</reference>
<keyword evidence="2" id="KW-0808">Transferase</keyword>
<protein>
    <submittedName>
        <fullName evidence="2">Class I SAM-dependent methyltransferase</fullName>
    </submittedName>
</protein>
<keyword evidence="2" id="KW-0489">Methyltransferase</keyword>
<evidence type="ECO:0000259" key="1">
    <source>
        <dbReference type="Pfam" id="PF08241"/>
    </source>
</evidence>
<dbReference type="AlphaFoldDB" id="A0A742UJ38"/>
<gene>
    <name evidence="2" type="ORF">G9B49_005397</name>
</gene>